<dbReference type="InterPro" id="IPR036875">
    <property type="entry name" value="Znf_CCHC_sf"/>
</dbReference>
<evidence type="ECO:0000313" key="3">
    <source>
        <dbReference type="Proteomes" id="UP001152320"/>
    </source>
</evidence>
<protein>
    <recommendedName>
        <fullName evidence="4">CCHC-type domain-containing protein</fullName>
    </recommendedName>
</protein>
<reference evidence="2" key="1">
    <citation type="submission" date="2021-10" db="EMBL/GenBank/DDBJ databases">
        <title>Tropical sea cucumber genome reveals ecological adaptation and Cuvierian tubules defense mechanism.</title>
        <authorList>
            <person name="Chen T."/>
        </authorList>
    </citation>
    <scope>NUCLEOTIDE SEQUENCE</scope>
    <source>
        <strain evidence="2">Nanhai2018</strain>
        <tissue evidence="2">Muscle</tissue>
    </source>
</reference>
<gene>
    <name evidence="2" type="ORF">HOLleu_38746</name>
</gene>
<sequence length="84" mass="9835">MKVKGSYPGLKEFAEFMVKETERVCDPAMNPDKDKKPNKENSKESRRSYSTTAKKPRCIYCNKENHYIDECKKFGAIPVKERQE</sequence>
<keyword evidence="3" id="KW-1185">Reference proteome</keyword>
<organism evidence="2 3">
    <name type="scientific">Holothuria leucospilota</name>
    <name type="common">Black long sea cucumber</name>
    <name type="synonym">Mertensiothuria leucospilota</name>
    <dbReference type="NCBI Taxonomy" id="206669"/>
    <lineage>
        <taxon>Eukaryota</taxon>
        <taxon>Metazoa</taxon>
        <taxon>Echinodermata</taxon>
        <taxon>Eleutherozoa</taxon>
        <taxon>Echinozoa</taxon>
        <taxon>Holothuroidea</taxon>
        <taxon>Aspidochirotacea</taxon>
        <taxon>Aspidochirotida</taxon>
        <taxon>Holothuriidae</taxon>
        <taxon>Holothuria</taxon>
    </lineage>
</organism>
<dbReference type="GO" id="GO:0003676">
    <property type="term" value="F:nucleic acid binding"/>
    <property type="evidence" value="ECO:0007669"/>
    <property type="project" value="InterPro"/>
</dbReference>
<dbReference type="AlphaFoldDB" id="A0A9Q1BEC2"/>
<evidence type="ECO:0008006" key="4">
    <source>
        <dbReference type="Google" id="ProtNLM"/>
    </source>
</evidence>
<dbReference type="Proteomes" id="UP001152320">
    <property type="component" value="Chromosome 21"/>
</dbReference>
<proteinExistence type="predicted"/>
<accession>A0A9Q1BEC2</accession>
<feature type="compositionally biased region" description="Basic and acidic residues" evidence="1">
    <location>
        <begin position="24"/>
        <end position="47"/>
    </location>
</feature>
<feature type="region of interest" description="Disordered" evidence="1">
    <location>
        <begin position="24"/>
        <end position="53"/>
    </location>
</feature>
<dbReference type="OrthoDB" id="5220347at2759"/>
<name>A0A9Q1BEC2_HOLLE</name>
<comment type="caution">
    <text evidence="2">The sequence shown here is derived from an EMBL/GenBank/DDBJ whole genome shotgun (WGS) entry which is preliminary data.</text>
</comment>
<dbReference type="EMBL" id="JAIZAY010000021">
    <property type="protein sequence ID" value="KAJ8021512.1"/>
    <property type="molecule type" value="Genomic_DNA"/>
</dbReference>
<dbReference type="SUPFAM" id="SSF57756">
    <property type="entry name" value="Retrovirus zinc finger-like domains"/>
    <property type="match status" value="1"/>
</dbReference>
<evidence type="ECO:0000313" key="2">
    <source>
        <dbReference type="EMBL" id="KAJ8021512.1"/>
    </source>
</evidence>
<dbReference type="GO" id="GO:0008270">
    <property type="term" value="F:zinc ion binding"/>
    <property type="evidence" value="ECO:0007669"/>
    <property type="project" value="InterPro"/>
</dbReference>
<evidence type="ECO:0000256" key="1">
    <source>
        <dbReference type="SAM" id="MobiDB-lite"/>
    </source>
</evidence>